<dbReference type="AlphaFoldDB" id="A0A319BIF3"/>
<evidence type="ECO:0000256" key="1">
    <source>
        <dbReference type="SAM" id="MobiDB-lite"/>
    </source>
</evidence>
<dbReference type="Proteomes" id="UP000248405">
    <property type="component" value="Unassembled WGS sequence"/>
</dbReference>
<evidence type="ECO:0000313" key="3">
    <source>
        <dbReference type="Proteomes" id="UP000248405"/>
    </source>
</evidence>
<accession>A0A319BIF3</accession>
<dbReference type="EMBL" id="KZ821616">
    <property type="protein sequence ID" value="PYH72515.1"/>
    <property type="molecule type" value="Genomic_DNA"/>
</dbReference>
<feature type="region of interest" description="Disordered" evidence="1">
    <location>
        <begin position="1"/>
        <end position="41"/>
    </location>
</feature>
<sequence>MKKGMSKIMTEMKRNKNRTRVSENNSSDNDSYKPADTSNERSVASLEYTVRQTEQACICVRQGVSLMSA</sequence>
<dbReference type="GeneID" id="37206202"/>
<gene>
    <name evidence="2" type="ORF">BO88DRAFT_163300</name>
</gene>
<proteinExistence type="predicted"/>
<dbReference type="RefSeq" id="XP_025566309.1">
    <property type="nucleotide sequence ID" value="XM_025701610.1"/>
</dbReference>
<name>A0A319BIF3_ASPVC</name>
<protein>
    <submittedName>
        <fullName evidence="2">Uncharacterized protein</fullName>
    </submittedName>
</protein>
<organism evidence="2 3">
    <name type="scientific">Aspergillus vadensis (strain CBS 113365 / IMI 142717 / IBT 24658)</name>
    <dbReference type="NCBI Taxonomy" id="1448311"/>
    <lineage>
        <taxon>Eukaryota</taxon>
        <taxon>Fungi</taxon>
        <taxon>Dikarya</taxon>
        <taxon>Ascomycota</taxon>
        <taxon>Pezizomycotina</taxon>
        <taxon>Eurotiomycetes</taxon>
        <taxon>Eurotiomycetidae</taxon>
        <taxon>Eurotiales</taxon>
        <taxon>Aspergillaceae</taxon>
        <taxon>Aspergillus</taxon>
        <taxon>Aspergillus subgen. Circumdati</taxon>
    </lineage>
</organism>
<reference evidence="2" key="1">
    <citation type="submission" date="2016-12" db="EMBL/GenBank/DDBJ databases">
        <title>The genomes of Aspergillus section Nigri reveals drivers in fungal speciation.</title>
        <authorList>
            <consortium name="DOE Joint Genome Institute"/>
            <person name="Vesth T.C."/>
            <person name="Nybo J."/>
            <person name="Theobald S."/>
            <person name="Brandl J."/>
            <person name="Frisvad J.C."/>
            <person name="Nielsen K.F."/>
            <person name="Lyhne E.K."/>
            <person name="Kogle M.E."/>
            <person name="Kuo A."/>
            <person name="Riley R."/>
            <person name="Clum A."/>
            <person name="Nolan M."/>
            <person name="Lipzen A."/>
            <person name="Salamov A."/>
            <person name="Henrissat B."/>
            <person name="Wiebenga A."/>
            <person name="De Vries R.P."/>
            <person name="Grigoriev I.V."/>
            <person name="Mortensen U.H."/>
            <person name="Andersen M.R."/>
            <person name="Baker S.E."/>
        </authorList>
    </citation>
    <scope>NUCLEOTIDE SEQUENCE [LARGE SCALE GENOMIC DNA]</scope>
    <source>
        <strain evidence="2">CBS 113365</strain>
    </source>
</reference>
<evidence type="ECO:0000313" key="2">
    <source>
        <dbReference type="EMBL" id="PYH72515.1"/>
    </source>
</evidence>
<keyword evidence="3" id="KW-1185">Reference proteome</keyword>